<dbReference type="EMBL" id="VIFK01000097">
    <property type="protein sequence ID" value="TQE99060.1"/>
    <property type="molecule type" value="Genomic_DNA"/>
</dbReference>
<organism evidence="2 3">
    <name type="scientific">Spiribacter salinus</name>
    <dbReference type="NCBI Taxonomy" id="1335746"/>
    <lineage>
        <taxon>Bacteria</taxon>
        <taxon>Pseudomonadati</taxon>
        <taxon>Pseudomonadota</taxon>
        <taxon>Gammaproteobacteria</taxon>
        <taxon>Chromatiales</taxon>
        <taxon>Ectothiorhodospiraceae</taxon>
        <taxon>Spiribacter</taxon>
    </lineage>
</organism>
<feature type="region of interest" description="Disordered" evidence="1">
    <location>
        <begin position="1"/>
        <end position="51"/>
    </location>
</feature>
<reference evidence="2 3" key="1">
    <citation type="submission" date="2019-06" db="EMBL/GenBank/DDBJ databases">
        <title>Metagenome assembled Genome of Spiribacter salinus SL48-SHIP from the microbial mat of Salt Lake 48 (Novosibirsk region, Russia).</title>
        <authorList>
            <person name="Shipova A."/>
            <person name="Rozanov A.S."/>
            <person name="Bryanskaya A.V."/>
            <person name="Peltek S.E."/>
        </authorList>
    </citation>
    <scope>NUCLEOTIDE SEQUENCE [LARGE SCALE GENOMIC DNA]</scope>
    <source>
        <strain evidence="2">SL48-SHIP-2</strain>
    </source>
</reference>
<sequence length="154" mass="16656">MTGEAQVDQRPTKASQAARLGRTRERETQGRQKDDRPHGRPGLATLRRGALGQDKRDEALARRFGHAVLVDCFELTGVFTGVLTAARRAAKSGEELDEVALFDLAGRTLDAATGQAVAARLGATAPPSIELGDALDGGVWRTRRRGAQWMLKRP</sequence>
<comment type="caution">
    <text evidence="2">The sequence shown here is derived from an EMBL/GenBank/DDBJ whole genome shotgun (WGS) entry which is preliminary data.</text>
</comment>
<proteinExistence type="predicted"/>
<feature type="compositionally biased region" description="Basic and acidic residues" evidence="1">
    <location>
        <begin position="22"/>
        <end position="38"/>
    </location>
</feature>
<protein>
    <submittedName>
        <fullName evidence="2">Uncharacterized protein</fullName>
    </submittedName>
</protein>
<name>A0A540VQL4_9GAMM</name>
<evidence type="ECO:0000313" key="2">
    <source>
        <dbReference type="EMBL" id="TQE99060.1"/>
    </source>
</evidence>
<evidence type="ECO:0000313" key="3">
    <source>
        <dbReference type="Proteomes" id="UP000315400"/>
    </source>
</evidence>
<dbReference type="Proteomes" id="UP000315400">
    <property type="component" value="Unassembled WGS sequence"/>
</dbReference>
<accession>A0A540VQL4</accession>
<evidence type="ECO:0000256" key="1">
    <source>
        <dbReference type="SAM" id="MobiDB-lite"/>
    </source>
</evidence>
<dbReference type="AlphaFoldDB" id="A0A540VQL4"/>
<gene>
    <name evidence="2" type="ORF">FKY71_10550</name>
</gene>